<feature type="compositionally biased region" description="Polar residues" evidence="6">
    <location>
        <begin position="32"/>
        <end position="51"/>
    </location>
</feature>
<feature type="region of interest" description="Disordered" evidence="6">
    <location>
        <begin position="77"/>
        <end position="104"/>
    </location>
</feature>
<name>A0ABD2SCJ0_9SOLN</name>
<accession>A0ABD2SCJ0</accession>
<evidence type="ECO:0000256" key="2">
    <source>
        <dbReference type="ARBA" id="ARBA00008577"/>
    </source>
</evidence>
<feature type="domain" description="RCK N-terminal" evidence="7">
    <location>
        <begin position="140"/>
        <end position="282"/>
    </location>
</feature>
<evidence type="ECO:0000256" key="1">
    <source>
        <dbReference type="ARBA" id="ARBA00004141"/>
    </source>
</evidence>
<feature type="compositionally biased region" description="Polar residues" evidence="6">
    <location>
        <begin position="90"/>
        <end position="104"/>
    </location>
</feature>
<evidence type="ECO:0000259" key="7">
    <source>
        <dbReference type="PROSITE" id="PS51201"/>
    </source>
</evidence>
<dbReference type="AlphaFoldDB" id="A0ABD2SCJ0"/>
<dbReference type="PROSITE" id="PS51201">
    <property type="entry name" value="RCK_N"/>
    <property type="match status" value="1"/>
</dbReference>
<dbReference type="PANTHER" id="PTHR31563:SF1">
    <property type="entry name" value="ION CHANNEL CASTOR-RELATED"/>
    <property type="match status" value="1"/>
</dbReference>
<keyword evidence="9" id="KW-1185">Reference proteome</keyword>
<dbReference type="InterPro" id="IPR044849">
    <property type="entry name" value="CASTOR/POLLUX/SYM8-like"/>
</dbReference>
<comment type="similarity">
    <text evidence="2">Belongs to the castor/pollux (TC 1.A.1.23) family.</text>
</comment>
<evidence type="ECO:0000256" key="6">
    <source>
        <dbReference type="SAM" id="MobiDB-lite"/>
    </source>
</evidence>
<gene>
    <name evidence="8" type="ORF">AABB24_025924</name>
</gene>
<reference evidence="8 9" key="1">
    <citation type="submission" date="2024-05" db="EMBL/GenBank/DDBJ databases">
        <title>De novo assembly of an allotetraploid wild potato.</title>
        <authorList>
            <person name="Hosaka A.J."/>
        </authorList>
    </citation>
    <scope>NUCLEOTIDE SEQUENCE [LARGE SCALE GENOMIC DNA]</scope>
    <source>
        <tissue evidence="8">Young leaves</tissue>
    </source>
</reference>
<dbReference type="InterPro" id="IPR003148">
    <property type="entry name" value="RCK_N"/>
</dbReference>
<evidence type="ECO:0000256" key="3">
    <source>
        <dbReference type="ARBA" id="ARBA00022692"/>
    </source>
</evidence>
<sequence>MSLDPDSPSTTNRDWIFPSQSFNLPRTPARRFSSSYPRTTSFQNSLSHPPSNSTPPAVPRTLRRRISHLHRIVERESSVDAVTDGKSNDFAVQSEDSPSSGNETTSVYKKFTSFFRRFTVSRQAACIIAILVMCFACLVHKNFSLHNQVNDLQGSLLNQLAIANESLGGGTVVVMAERDKEEMELDIAKMEFDFRGTSVICRSGSPLILADLKKVSVSKARAIVVLAEDGNADQSDARALRTVLSLTGVKEGLRGHLVVELGDLDNEVLVKLVGGDLVETVVAHDVIGRLMIQCARQPGLAQIWEDILGFENCEFYIKKWPQLHGMQFEEVLISFPDAIPCGIKVASSGGKIILNPDDSYVLQEGDEVLVIAEDDDSYAPAALPMVKEASLMHIVRPTRKPQKILLTGWRRDIDDMIVVLDAFLAHGSELWMFNEVSEKEREKKLTDGGLDISRLANIILVNREGNAVIRRHLESLPLESFDSILILADESVEDSAIQADSRSLATLLLIRDIQAKRLPYRESMVSKIHGGSYSQGSWREEMQQASDKSVIISEILDPRTKNLLSMSKISDYVLSNELVSMALAMVAEDRQINDVLEELFAEEGNEMQIRGAALYLCDSEELSFYEVLLRARQRREIVIGYRLANADKAVINPPAKAERRKWSVKDVFVVIADKE</sequence>
<comment type="caution">
    <text evidence="8">The sequence shown here is derived from an EMBL/GenBank/DDBJ whole genome shotgun (WGS) entry which is preliminary data.</text>
</comment>
<dbReference type="GO" id="GO:0016020">
    <property type="term" value="C:membrane"/>
    <property type="evidence" value="ECO:0007669"/>
    <property type="project" value="UniProtKB-SubCell"/>
</dbReference>
<evidence type="ECO:0000313" key="8">
    <source>
        <dbReference type="EMBL" id="KAL3341638.1"/>
    </source>
</evidence>
<feature type="compositionally biased region" description="Polar residues" evidence="6">
    <location>
        <begin position="7"/>
        <end position="24"/>
    </location>
</feature>
<keyword evidence="5" id="KW-0472">Membrane</keyword>
<dbReference type="EMBL" id="JBJKTR010000015">
    <property type="protein sequence ID" value="KAL3341638.1"/>
    <property type="molecule type" value="Genomic_DNA"/>
</dbReference>
<dbReference type="InterPro" id="IPR010420">
    <property type="entry name" value="CASTOR/POLLUX/SYM8_dom"/>
</dbReference>
<keyword evidence="3" id="KW-0812">Transmembrane</keyword>
<comment type="subcellular location">
    <subcellularLocation>
        <location evidence="1">Membrane</location>
        <topology evidence="1">Multi-pass membrane protein</topology>
    </subcellularLocation>
</comment>
<keyword evidence="4" id="KW-1133">Transmembrane helix</keyword>
<evidence type="ECO:0000256" key="4">
    <source>
        <dbReference type="ARBA" id="ARBA00022989"/>
    </source>
</evidence>
<protein>
    <recommendedName>
        <fullName evidence="7">RCK N-terminal domain-containing protein</fullName>
    </recommendedName>
</protein>
<evidence type="ECO:0000256" key="5">
    <source>
        <dbReference type="ARBA" id="ARBA00023136"/>
    </source>
</evidence>
<proteinExistence type="inferred from homology"/>
<dbReference type="Gene3D" id="3.40.50.720">
    <property type="entry name" value="NAD(P)-binding Rossmann-like Domain"/>
    <property type="match status" value="1"/>
</dbReference>
<dbReference type="Proteomes" id="UP001627284">
    <property type="component" value="Unassembled WGS sequence"/>
</dbReference>
<feature type="region of interest" description="Disordered" evidence="6">
    <location>
        <begin position="1"/>
        <end position="59"/>
    </location>
</feature>
<dbReference type="Pfam" id="PF06241">
    <property type="entry name" value="Castor_Poll_mid"/>
    <property type="match status" value="1"/>
</dbReference>
<organism evidence="8 9">
    <name type="scientific">Solanum stoloniferum</name>
    <dbReference type="NCBI Taxonomy" id="62892"/>
    <lineage>
        <taxon>Eukaryota</taxon>
        <taxon>Viridiplantae</taxon>
        <taxon>Streptophyta</taxon>
        <taxon>Embryophyta</taxon>
        <taxon>Tracheophyta</taxon>
        <taxon>Spermatophyta</taxon>
        <taxon>Magnoliopsida</taxon>
        <taxon>eudicotyledons</taxon>
        <taxon>Gunneridae</taxon>
        <taxon>Pentapetalae</taxon>
        <taxon>asterids</taxon>
        <taxon>lamiids</taxon>
        <taxon>Solanales</taxon>
        <taxon>Solanaceae</taxon>
        <taxon>Solanoideae</taxon>
        <taxon>Solaneae</taxon>
        <taxon>Solanum</taxon>
    </lineage>
</organism>
<evidence type="ECO:0000313" key="9">
    <source>
        <dbReference type="Proteomes" id="UP001627284"/>
    </source>
</evidence>
<dbReference type="PANTHER" id="PTHR31563">
    <property type="entry name" value="ION CHANNEL POLLUX-RELATED"/>
    <property type="match status" value="1"/>
</dbReference>